<proteinExistence type="inferred from homology"/>
<dbReference type="InterPro" id="IPR013325">
    <property type="entry name" value="RNA_pol_sigma_r2"/>
</dbReference>
<evidence type="ECO:0000259" key="7">
    <source>
        <dbReference type="Pfam" id="PF04545"/>
    </source>
</evidence>
<evidence type="ECO:0000259" key="6">
    <source>
        <dbReference type="Pfam" id="PF04542"/>
    </source>
</evidence>
<accession>A0A6P0HFJ9</accession>
<dbReference type="Gene3D" id="1.10.1740.10">
    <property type="match status" value="1"/>
</dbReference>
<dbReference type="InterPro" id="IPR036388">
    <property type="entry name" value="WH-like_DNA-bd_sf"/>
</dbReference>
<keyword evidence="2" id="KW-0805">Transcription regulation</keyword>
<comment type="similarity">
    <text evidence="1">Belongs to the sigma-70 factor family. ECF subfamily.</text>
</comment>
<dbReference type="Proteomes" id="UP000468687">
    <property type="component" value="Unassembled WGS sequence"/>
</dbReference>
<dbReference type="NCBIfam" id="TIGR02937">
    <property type="entry name" value="sigma70-ECF"/>
    <property type="match status" value="1"/>
</dbReference>
<dbReference type="EMBL" id="JAAGXA010000002">
    <property type="protein sequence ID" value="NEN77413.1"/>
    <property type="molecule type" value="Genomic_DNA"/>
</dbReference>
<dbReference type="PANTHER" id="PTHR43133">
    <property type="entry name" value="RNA POLYMERASE ECF-TYPE SIGMA FACTO"/>
    <property type="match status" value="1"/>
</dbReference>
<dbReference type="Gene3D" id="1.10.10.10">
    <property type="entry name" value="Winged helix-like DNA-binding domain superfamily/Winged helix DNA-binding domain"/>
    <property type="match status" value="1"/>
</dbReference>
<dbReference type="PANTHER" id="PTHR43133:SF50">
    <property type="entry name" value="ECF RNA POLYMERASE SIGMA FACTOR SIGM"/>
    <property type="match status" value="1"/>
</dbReference>
<keyword evidence="5" id="KW-0804">Transcription</keyword>
<dbReference type="RefSeq" id="WP_163770779.1">
    <property type="nucleotide sequence ID" value="NZ_JAAGXA010000002.1"/>
</dbReference>
<dbReference type="InterPro" id="IPR007630">
    <property type="entry name" value="RNA_pol_sigma70_r4"/>
</dbReference>
<dbReference type="SUPFAM" id="SSF88659">
    <property type="entry name" value="Sigma3 and sigma4 domains of RNA polymerase sigma factors"/>
    <property type="match status" value="1"/>
</dbReference>
<organism evidence="8 9">
    <name type="scientific">Nocardioides zeae</name>
    <dbReference type="NCBI Taxonomy" id="1457234"/>
    <lineage>
        <taxon>Bacteria</taxon>
        <taxon>Bacillati</taxon>
        <taxon>Actinomycetota</taxon>
        <taxon>Actinomycetes</taxon>
        <taxon>Propionibacteriales</taxon>
        <taxon>Nocardioidaceae</taxon>
        <taxon>Nocardioides</taxon>
    </lineage>
</organism>
<dbReference type="Pfam" id="PF04542">
    <property type="entry name" value="Sigma70_r2"/>
    <property type="match status" value="1"/>
</dbReference>
<evidence type="ECO:0000313" key="9">
    <source>
        <dbReference type="Proteomes" id="UP000468687"/>
    </source>
</evidence>
<dbReference type="NCBIfam" id="TIGR02983">
    <property type="entry name" value="SigE-fam_strep"/>
    <property type="match status" value="1"/>
</dbReference>
<evidence type="ECO:0000256" key="4">
    <source>
        <dbReference type="ARBA" id="ARBA00023125"/>
    </source>
</evidence>
<dbReference type="InterPro" id="IPR013324">
    <property type="entry name" value="RNA_pol_sigma_r3/r4-like"/>
</dbReference>
<name>A0A6P0HFJ9_9ACTN</name>
<keyword evidence="3" id="KW-0731">Sigma factor</keyword>
<gene>
    <name evidence="8" type="ORF">G3T38_03890</name>
</gene>
<feature type="domain" description="RNA polymerase sigma-70 region 2" evidence="6">
    <location>
        <begin position="16"/>
        <end position="79"/>
    </location>
</feature>
<dbReference type="AlphaFoldDB" id="A0A6P0HFJ9"/>
<sequence length="171" mass="19224">MRRDRSAEAFDEFVAARGDALWRSAFLLTGDRHVAEELVQDALARCWPHWRRVTAGGDFESYVRRVLFTTHTRRWRRRAGHAVAGDEVAWSKDRPASADGPDGVEQRRDLAVALQDLSAGQRAVVVLRWFEDLSVDETARVLGVSSGTVKSQTARALAALRRSTHLSEEVR</sequence>
<dbReference type="InterPro" id="IPR014325">
    <property type="entry name" value="RNA_pol_sigma-E_actinobac"/>
</dbReference>
<comment type="caution">
    <text evidence="8">The sequence shown here is derived from an EMBL/GenBank/DDBJ whole genome shotgun (WGS) entry which is preliminary data.</text>
</comment>
<dbReference type="GO" id="GO:0016987">
    <property type="term" value="F:sigma factor activity"/>
    <property type="evidence" value="ECO:0007669"/>
    <property type="project" value="UniProtKB-KW"/>
</dbReference>
<dbReference type="Pfam" id="PF04545">
    <property type="entry name" value="Sigma70_r4"/>
    <property type="match status" value="1"/>
</dbReference>
<protein>
    <submittedName>
        <fullName evidence="8">SigE family RNA polymerase sigma factor</fullName>
    </submittedName>
</protein>
<dbReference type="InterPro" id="IPR039425">
    <property type="entry name" value="RNA_pol_sigma-70-like"/>
</dbReference>
<feature type="domain" description="RNA polymerase sigma-70 region 4" evidence="7">
    <location>
        <begin position="113"/>
        <end position="161"/>
    </location>
</feature>
<keyword evidence="9" id="KW-1185">Reference proteome</keyword>
<dbReference type="GO" id="GO:0006352">
    <property type="term" value="P:DNA-templated transcription initiation"/>
    <property type="evidence" value="ECO:0007669"/>
    <property type="project" value="InterPro"/>
</dbReference>
<dbReference type="SUPFAM" id="SSF88946">
    <property type="entry name" value="Sigma2 domain of RNA polymerase sigma factors"/>
    <property type="match status" value="1"/>
</dbReference>
<evidence type="ECO:0000256" key="1">
    <source>
        <dbReference type="ARBA" id="ARBA00010641"/>
    </source>
</evidence>
<keyword evidence="4" id="KW-0238">DNA-binding</keyword>
<evidence type="ECO:0000313" key="8">
    <source>
        <dbReference type="EMBL" id="NEN77413.1"/>
    </source>
</evidence>
<evidence type="ECO:0000256" key="2">
    <source>
        <dbReference type="ARBA" id="ARBA00023015"/>
    </source>
</evidence>
<evidence type="ECO:0000256" key="3">
    <source>
        <dbReference type="ARBA" id="ARBA00023082"/>
    </source>
</evidence>
<dbReference type="GO" id="GO:0003677">
    <property type="term" value="F:DNA binding"/>
    <property type="evidence" value="ECO:0007669"/>
    <property type="project" value="UniProtKB-KW"/>
</dbReference>
<dbReference type="InterPro" id="IPR007627">
    <property type="entry name" value="RNA_pol_sigma70_r2"/>
</dbReference>
<evidence type="ECO:0000256" key="5">
    <source>
        <dbReference type="ARBA" id="ARBA00023163"/>
    </source>
</evidence>
<reference evidence="8 9" key="1">
    <citation type="journal article" date="2014" name="Int. J. Syst. Evol. Microbiol.">
        <title>Nocardioides zeae sp. nov., isolated from the stem of Zea mays.</title>
        <authorList>
            <person name="Glaeser S.P."/>
            <person name="McInroy J.A."/>
            <person name="Busse H.J."/>
            <person name="Kampfer P."/>
        </authorList>
    </citation>
    <scope>NUCLEOTIDE SEQUENCE [LARGE SCALE GENOMIC DNA]</scope>
    <source>
        <strain evidence="8 9">JCM 30728</strain>
    </source>
</reference>
<dbReference type="InterPro" id="IPR014284">
    <property type="entry name" value="RNA_pol_sigma-70_dom"/>
</dbReference>
<dbReference type="CDD" id="cd06171">
    <property type="entry name" value="Sigma70_r4"/>
    <property type="match status" value="1"/>
</dbReference>